<dbReference type="Pfam" id="PF13359">
    <property type="entry name" value="DDE_Tnp_4"/>
    <property type="match status" value="1"/>
</dbReference>
<protein>
    <recommendedName>
        <fullName evidence="3">DDE Tnp4 domain-containing protein</fullName>
    </recommendedName>
</protein>
<dbReference type="EMBL" id="JARQWQ010000040">
    <property type="protein sequence ID" value="KAK2559325.1"/>
    <property type="molecule type" value="Genomic_DNA"/>
</dbReference>
<dbReference type="AlphaFoldDB" id="A0AAD9V3G0"/>
<comment type="cofactor">
    <cofactor evidence="1">
        <name>a divalent metal cation</name>
        <dbReference type="ChEBI" id="CHEBI:60240"/>
    </cofactor>
</comment>
<accession>A0AAD9V3G0</accession>
<dbReference type="PANTHER" id="PTHR23080:SF133">
    <property type="entry name" value="SI:CH211-262I1.5-RELATED"/>
    <property type="match status" value="1"/>
</dbReference>
<reference evidence="4" key="1">
    <citation type="journal article" date="2023" name="G3 (Bethesda)">
        <title>Whole genome assembly and annotation of the endangered Caribbean coral Acropora cervicornis.</title>
        <authorList>
            <person name="Selwyn J.D."/>
            <person name="Vollmer S.V."/>
        </authorList>
    </citation>
    <scope>NUCLEOTIDE SEQUENCE</scope>
    <source>
        <strain evidence="4">K2</strain>
    </source>
</reference>
<comment type="caution">
    <text evidence="4">The sequence shown here is derived from an EMBL/GenBank/DDBJ whole genome shotgun (WGS) entry which is preliminary data.</text>
</comment>
<keyword evidence="5" id="KW-1185">Reference proteome</keyword>
<dbReference type="GO" id="GO:0046872">
    <property type="term" value="F:metal ion binding"/>
    <property type="evidence" value="ECO:0007669"/>
    <property type="project" value="UniProtKB-KW"/>
</dbReference>
<proteinExistence type="predicted"/>
<dbReference type="PANTHER" id="PTHR23080">
    <property type="entry name" value="THAP DOMAIN PROTEIN"/>
    <property type="match status" value="1"/>
</dbReference>
<gene>
    <name evidence="4" type="ORF">P5673_017935</name>
</gene>
<reference evidence="4" key="2">
    <citation type="journal article" date="2023" name="Science">
        <title>Genomic signatures of disease resistance in endangered staghorn corals.</title>
        <authorList>
            <person name="Vollmer S.V."/>
            <person name="Selwyn J.D."/>
            <person name="Despard B.A."/>
            <person name="Roesel C.L."/>
        </authorList>
    </citation>
    <scope>NUCLEOTIDE SEQUENCE</scope>
    <source>
        <strain evidence="4">K2</strain>
    </source>
</reference>
<evidence type="ECO:0000313" key="5">
    <source>
        <dbReference type="Proteomes" id="UP001249851"/>
    </source>
</evidence>
<name>A0AAD9V3G0_ACRCE</name>
<evidence type="ECO:0000313" key="4">
    <source>
        <dbReference type="EMBL" id="KAK2559325.1"/>
    </source>
</evidence>
<dbReference type="Proteomes" id="UP001249851">
    <property type="component" value="Unassembled WGS sequence"/>
</dbReference>
<sequence length="243" mass="27187">MGSDSDIRFYTGLPDYATFIALYNFVKPNPGFRLKYYNGYTNACKDPSSIVSRGIHYDDVYLIIDCTEIFIGKPSQIIQQSCTCSEYKGKYRKGPDCNLTTSAASICIRNFSWKQVRRDSGILSLAQQGDRWLADKAFIVQHILDNYGVILETPEKLSGKRQFTSEQDILNRKASGATLTEREMAGLQYIGGYALNKLPHKHAQSKSRKLPESQQAMSILKAGREETVDASQKLVSCVSRGGL</sequence>
<evidence type="ECO:0000256" key="2">
    <source>
        <dbReference type="ARBA" id="ARBA00022723"/>
    </source>
</evidence>
<organism evidence="4 5">
    <name type="scientific">Acropora cervicornis</name>
    <name type="common">Staghorn coral</name>
    <dbReference type="NCBI Taxonomy" id="6130"/>
    <lineage>
        <taxon>Eukaryota</taxon>
        <taxon>Metazoa</taxon>
        <taxon>Cnidaria</taxon>
        <taxon>Anthozoa</taxon>
        <taxon>Hexacorallia</taxon>
        <taxon>Scleractinia</taxon>
        <taxon>Astrocoeniina</taxon>
        <taxon>Acroporidae</taxon>
        <taxon>Acropora</taxon>
    </lineage>
</organism>
<evidence type="ECO:0000259" key="3">
    <source>
        <dbReference type="Pfam" id="PF13359"/>
    </source>
</evidence>
<keyword evidence="2" id="KW-0479">Metal-binding</keyword>
<feature type="domain" description="DDE Tnp4" evidence="3">
    <location>
        <begin position="64"/>
        <end position="178"/>
    </location>
</feature>
<dbReference type="InterPro" id="IPR027806">
    <property type="entry name" value="HARBI1_dom"/>
</dbReference>
<evidence type="ECO:0000256" key="1">
    <source>
        <dbReference type="ARBA" id="ARBA00001968"/>
    </source>
</evidence>